<dbReference type="GO" id="GO:0031992">
    <property type="term" value="F:energy transducer activity"/>
    <property type="evidence" value="ECO:0007669"/>
    <property type="project" value="TreeGrafter"/>
</dbReference>
<evidence type="ECO:0000256" key="10">
    <source>
        <dbReference type="SAM" id="SignalP"/>
    </source>
</evidence>
<accession>A0A7W3YDQ3</accession>
<evidence type="ECO:0000256" key="1">
    <source>
        <dbReference type="ARBA" id="ARBA00004383"/>
    </source>
</evidence>
<gene>
    <name evidence="12" type="ORF">H4F99_03845</name>
</gene>
<organism evidence="12 13">
    <name type="scientific">Marilutibacter penaei</name>
    <dbReference type="NCBI Taxonomy" id="2759900"/>
    <lineage>
        <taxon>Bacteria</taxon>
        <taxon>Pseudomonadati</taxon>
        <taxon>Pseudomonadota</taxon>
        <taxon>Gammaproteobacteria</taxon>
        <taxon>Lysobacterales</taxon>
        <taxon>Lysobacteraceae</taxon>
        <taxon>Marilutibacter</taxon>
    </lineage>
</organism>
<keyword evidence="10" id="KW-0732">Signal</keyword>
<dbReference type="EMBL" id="JACHTE010000002">
    <property type="protein sequence ID" value="MBB1087618.1"/>
    <property type="molecule type" value="Genomic_DNA"/>
</dbReference>
<evidence type="ECO:0000313" key="13">
    <source>
        <dbReference type="Proteomes" id="UP000552587"/>
    </source>
</evidence>
<dbReference type="AlphaFoldDB" id="A0A7W3YDQ3"/>
<evidence type="ECO:0000256" key="9">
    <source>
        <dbReference type="ARBA" id="ARBA00023136"/>
    </source>
</evidence>
<feature type="signal peptide" evidence="10">
    <location>
        <begin position="1"/>
        <end position="22"/>
    </location>
</feature>
<dbReference type="Gene3D" id="3.30.1150.10">
    <property type="match status" value="1"/>
</dbReference>
<evidence type="ECO:0000256" key="8">
    <source>
        <dbReference type="ARBA" id="ARBA00022989"/>
    </source>
</evidence>
<protein>
    <submittedName>
        <fullName evidence="12">Energy transducer TonB</fullName>
    </submittedName>
</protein>
<keyword evidence="4" id="KW-1003">Cell membrane</keyword>
<evidence type="ECO:0000313" key="12">
    <source>
        <dbReference type="EMBL" id="MBB1087618.1"/>
    </source>
</evidence>
<keyword evidence="3" id="KW-0813">Transport</keyword>
<keyword evidence="9" id="KW-0472">Membrane</keyword>
<dbReference type="SUPFAM" id="SSF74653">
    <property type="entry name" value="TolA/TonB C-terminal domain"/>
    <property type="match status" value="1"/>
</dbReference>
<dbReference type="Proteomes" id="UP000552587">
    <property type="component" value="Unassembled WGS sequence"/>
</dbReference>
<keyword evidence="5" id="KW-0997">Cell inner membrane</keyword>
<dbReference type="InterPro" id="IPR037682">
    <property type="entry name" value="TonB_C"/>
</dbReference>
<keyword evidence="8" id="KW-1133">Transmembrane helix</keyword>
<evidence type="ECO:0000256" key="7">
    <source>
        <dbReference type="ARBA" id="ARBA00022927"/>
    </source>
</evidence>
<keyword evidence="13" id="KW-1185">Reference proteome</keyword>
<evidence type="ECO:0000259" key="11">
    <source>
        <dbReference type="PROSITE" id="PS52015"/>
    </source>
</evidence>
<dbReference type="PANTHER" id="PTHR33446">
    <property type="entry name" value="PROTEIN TONB-RELATED"/>
    <property type="match status" value="1"/>
</dbReference>
<evidence type="ECO:0000256" key="4">
    <source>
        <dbReference type="ARBA" id="ARBA00022475"/>
    </source>
</evidence>
<dbReference type="GO" id="GO:0015031">
    <property type="term" value="P:protein transport"/>
    <property type="evidence" value="ECO:0007669"/>
    <property type="project" value="UniProtKB-KW"/>
</dbReference>
<dbReference type="NCBIfam" id="TIGR01352">
    <property type="entry name" value="tonB_Cterm"/>
    <property type="match status" value="1"/>
</dbReference>
<dbReference type="PROSITE" id="PS51257">
    <property type="entry name" value="PROKAR_LIPOPROTEIN"/>
    <property type="match status" value="1"/>
</dbReference>
<feature type="chain" id="PRO_5030657219" evidence="10">
    <location>
        <begin position="23"/>
        <end position="135"/>
    </location>
</feature>
<feature type="domain" description="TonB C-terminal" evidence="11">
    <location>
        <begin position="29"/>
        <end position="125"/>
    </location>
</feature>
<evidence type="ECO:0000256" key="5">
    <source>
        <dbReference type="ARBA" id="ARBA00022519"/>
    </source>
</evidence>
<dbReference type="GO" id="GO:0055085">
    <property type="term" value="P:transmembrane transport"/>
    <property type="evidence" value="ECO:0007669"/>
    <property type="project" value="InterPro"/>
</dbReference>
<comment type="similarity">
    <text evidence="2">Belongs to the TonB family.</text>
</comment>
<dbReference type="InterPro" id="IPR051045">
    <property type="entry name" value="TonB-dependent_transducer"/>
</dbReference>
<dbReference type="InterPro" id="IPR006260">
    <property type="entry name" value="TonB/TolA_C"/>
</dbReference>
<sequence>MRRFARLALVPALASLAACQPASPPSAVPAPTEAMARHTPAADYPVELACADIGGTVTMKVVIGPAGGVTDVQVTGSSGVPELDAAAQEGVRAWEFTPATRNGQPIAQTIQVPMTFNPTPESELCDTAQGDPNRL</sequence>
<evidence type="ECO:0000256" key="2">
    <source>
        <dbReference type="ARBA" id="ARBA00006555"/>
    </source>
</evidence>
<dbReference type="PROSITE" id="PS52015">
    <property type="entry name" value="TONB_CTD"/>
    <property type="match status" value="1"/>
</dbReference>
<name>A0A7W3YDQ3_9GAMM</name>
<evidence type="ECO:0000256" key="3">
    <source>
        <dbReference type="ARBA" id="ARBA00022448"/>
    </source>
</evidence>
<reference evidence="12 13" key="1">
    <citation type="submission" date="2020-07" db="EMBL/GenBank/DDBJ databases">
        <authorList>
            <person name="Xu S."/>
            <person name="Li A."/>
        </authorList>
    </citation>
    <scope>NUCLEOTIDE SEQUENCE [LARGE SCALE GENOMIC DNA]</scope>
    <source>
        <strain evidence="12 13">SG-8</strain>
    </source>
</reference>
<keyword evidence="7" id="KW-0653">Protein transport</keyword>
<comment type="subcellular location">
    <subcellularLocation>
        <location evidence="1">Cell inner membrane</location>
        <topology evidence="1">Single-pass membrane protein</topology>
        <orientation evidence="1">Periplasmic side</orientation>
    </subcellularLocation>
</comment>
<dbReference type="RefSeq" id="WP_182668394.1">
    <property type="nucleotide sequence ID" value="NZ_JACHTE010000002.1"/>
</dbReference>
<evidence type="ECO:0000256" key="6">
    <source>
        <dbReference type="ARBA" id="ARBA00022692"/>
    </source>
</evidence>
<proteinExistence type="inferred from homology"/>
<dbReference type="GO" id="GO:0098797">
    <property type="term" value="C:plasma membrane protein complex"/>
    <property type="evidence" value="ECO:0007669"/>
    <property type="project" value="TreeGrafter"/>
</dbReference>
<dbReference type="Pfam" id="PF03544">
    <property type="entry name" value="TonB_C"/>
    <property type="match status" value="1"/>
</dbReference>
<dbReference type="PANTHER" id="PTHR33446:SF2">
    <property type="entry name" value="PROTEIN TONB"/>
    <property type="match status" value="1"/>
</dbReference>
<comment type="caution">
    <text evidence="12">The sequence shown here is derived from an EMBL/GenBank/DDBJ whole genome shotgun (WGS) entry which is preliminary data.</text>
</comment>
<keyword evidence="6" id="KW-0812">Transmembrane</keyword>